<evidence type="ECO:0000313" key="2">
    <source>
        <dbReference type="Proteomes" id="UP000002412"/>
    </source>
</evidence>
<accession>A0A0U1R0N6</accession>
<sequence>MDFYTIGYFTCHFGFEQCAASLLSAYSLRRGHFVINLSY</sequence>
<dbReference type="EMBL" id="CP000720">
    <property type="protein sequence ID" value="ABS48692.1"/>
    <property type="molecule type" value="Genomic_DNA"/>
</dbReference>
<dbReference type="Proteomes" id="UP000002412">
    <property type="component" value="Chromosome"/>
</dbReference>
<dbReference type="KEGG" id="ypi:YpsIP31758_2315"/>
<proteinExistence type="predicted"/>
<dbReference type="HOGENOM" id="CLU_3319657_0_0_6"/>
<dbReference type="AlphaFoldDB" id="A0A0U1R0N6"/>
<gene>
    <name evidence="1" type="ordered locus">YpsIP31758_2315</name>
</gene>
<organism evidence="1 2">
    <name type="scientific">Yersinia pseudotuberculosis serotype O:1b (strain IP 31758)</name>
    <dbReference type="NCBI Taxonomy" id="349747"/>
    <lineage>
        <taxon>Bacteria</taxon>
        <taxon>Pseudomonadati</taxon>
        <taxon>Pseudomonadota</taxon>
        <taxon>Gammaproteobacteria</taxon>
        <taxon>Enterobacterales</taxon>
        <taxon>Yersiniaceae</taxon>
        <taxon>Yersinia</taxon>
    </lineage>
</organism>
<evidence type="ECO:0000313" key="1">
    <source>
        <dbReference type="EMBL" id="ABS48692.1"/>
    </source>
</evidence>
<reference evidence="1 2" key="1">
    <citation type="journal article" date="2007" name="PLoS Genet.">
        <title>The complete genome sequence of Yersinia pseudotuberculosis IP31758, the causative agent of Far East scarlet-like fever.</title>
        <authorList>
            <person name="Eppinger M."/>
            <person name="Rosovitz M.J."/>
            <person name="Fricke W.F."/>
            <person name="Rasko D.A."/>
            <person name="Kokorina G."/>
            <person name="Fayolle C."/>
            <person name="Lindler L.E."/>
            <person name="Carniel E."/>
            <person name="Ravel J."/>
        </authorList>
    </citation>
    <scope>NUCLEOTIDE SEQUENCE [LARGE SCALE GENOMIC DNA]</scope>
    <source>
        <strain evidence="1 2">IP 31758</strain>
    </source>
</reference>
<name>A0A0U1R0N6_YERP3</name>
<protein>
    <submittedName>
        <fullName evidence="1">Uncharacterized protein</fullName>
    </submittedName>
</protein>